<sequence length="116" mass="12867">MVLYQAIWCKINADAAFKDGRAALAMAAVKEVLSDSDPCAWDTRSLVINCRNLLRNNEWRLKWNARSANLAADFIAKFSFSSNVILSCNQFDASFSSLSKDFVDIILLDQVSAGLV</sequence>
<protein>
    <recommendedName>
        <fullName evidence="3">RNase H type-1 domain-containing protein</fullName>
    </recommendedName>
</protein>
<evidence type="ECO:0000313" key="2">
    <source>
        <dbReference type="Proteomes" id="UP000796880"/>
    </source>
</evidence>
<reference evidence="1" key="1">
    <citation type="submission" date="2020-03" db="EMBL/GenBank/DDBJ databases">
        <title>A high-quality chromosome-level genome assembly of a woody plant with both climbing and erect habits, Rhamnella rubrinervis.</title>
        <authorList>
            <person name="Lu Z."/>
            <person name="Yang Y."/>
            <person name="Zhu X."/>
            <person name="Sun Y."/>
        </authorList>
    </citation>
    <scope>NUCLEOTIDE SEQUENCE</scope>
    <source>
        <strain evidence="1">BYM</strain>
        <tissue evidence="1">Leaf</tissue>
    </source>
</reference>
<proteinExistence type="predicted"/>
<dbReference type="Proteomes" id="UP000796880">
    <property type="component" value="Unassembled WGS sequence"/>
</dbReference>
<accession>A0A8K0MH34</accession>
<evidence type="ECO:0008006" key="3">
    <source>
        <dbReference type="Google" id="ProtNLM"/>
    </source>
</evidence>
<keyword evidence="2" id="KW-1185">Reference proteome</keyword>
<dbReference type="EMBL" id="VOIH02000005">
    <property type="protein sequence ID" value="KAF3445671.1"/>
    <property type="molecule type" value="Genomic_DNA"/>
</dbReference>
<comment type="caution">
    <text evidence="1">The sequence shown here is derived from an EMBL/GenBank/DDBJ whole genome shotgun (WGS) entry which is preliminary data.</text>
</comment>
<evidence type="ECO:0000313" key="1">
    <source>
        <dbReference type="EMBL" id="KAF3445671.1"/>
    </source>
</evidence>
<gene>
    <name evidence="1" type="ORF">FNV43_RR10847</name>
</gene>
<name>A0A8K0MH34_9ROSA</name>
<organism evidence="1 2">
    <name type="scientific">Rhamnella rubrinervis</name>
    <dbReference type="NCBI Taxonomy" id="2594499"/>
    <lineage>
        <taxon>Eukaryota</taxon>
        <taxon>Viridiplantae</taxon>
        <taxon>Streptophyta</taxon>
        <taxon>Embryophyta</taxon>
        <taxon>Tracheophyta</taxon>
        <taxon>Spermatophyta</taxon>
        <taxon>Magnoliopsida</taxon>
        <taxon>eudicotyledons</taxon>
        <taxon>Gunneridae</taxon>
        <taxon>Pentapetalae</taxon>
        <taxon>rosids</taxon>
        <taxon>fabids</taxon>
        <taxon>Rosales</taxon>
        <taxon>Rhamnaceae</taxon>
        <taxon>rhamnoid group</taxon>
        <taxon>Rhamneae</taxon>
        <taxon>Rhamnella</taxon>
    </lineage>
</organism>
<dbReference type="AlphaFoldDB" id="A0A8K0MH34"/>